<evidence type="ECO:0000256" key="1">
    <source>
        <dbReference type="SAM" id="SignalP"/>
    </source>
</evidence>
<comment type="caution">
    <text evidence="3">The sequence shown here is derived from an EMBL/GenBank/DDBJ whole genome shotgun (WGS) entry which is preliminary data.</text>
</comment>
<reference evidence="4" key="1">
    <citation type="journal article" date="2019" name="Int. J. Syst. Evol. Microbiol.">
        <title>The Global Catalogue of Microorganisms (GCM) 10K type strain sequencing project: providing services to taxonomists for standard genome sequencing and annotation.</title>
        <authorList>
            <consortium name="The Broad Institute Genomics Platform"/>
            <consortium name="The Broad Institute Genome Sequencing Center for Infectious Disease"/>
            <person name="Wu L."/>
            <person name="Ma J."/>
        </authorList>
    </citation>
    <scope>NUCLEOTIDE SEQUENCE [LARGE SCALE GENOMIC DNA]</scope>
    <source>
        <strain evidence="4">KCTC 52165</strain>
    </source>
</reference>
<evidence type="ECO:0000259" key="2">
    <source>
        <dbReference type="Pfam" id="PF00565"/>
    </source>
</evidence>
<keyword evidence="4" id="KW-1185">Reference proteome</keyword>
<accession>A0ABV7KIC7</accession>
<sequence>MKARAALAILLLAGFTLPASADEPASGTATMRDAVTVAMGGARYRLQGIDPPKDGVACGERPCLDAAMDELTRVISGQRITCTKRQRLGHGFFLSTCKLADGTDVGKHLLEQGLATVETDASAAYRTAAEEAQAASKGLWAKATN</sequence>
<evidence type="ECO:0000313" key="4">
    <source>
        <dbReference type="Proteomes" id="UP001595583"/>
    </source>
</evidence>
<dbReference type="EMBL" id="JBHRTK010000034">
    <property type="protein sequence ID" value="MFC3209248.1"/>
    <property type="molecule type" value="Genomic_DNA"/>
</dbReference>
<gene>
    <name evidence="3" type="ORF">ACFOHJ_23790</name>
</gene>
<dbReference type="RefSeq" id="WP_378225470.1">
    <property type="nucleotide sequence ID" value="NZ_JBHRTK010000034.1"/>
</dbReference>
<keyword evidence="1" id="KW-0732">Signal</keyword>
<proteinExistence type="predicted"/>
<dbReference type="Proteomes" id="UP001595583">
    <property type="component" value="Unassembled WGS sequence"/>
</dbReference>
<dbReference type="InterPro" id="IPR035437">
    <property type="entry name" value="SNase_OB-fold_sf"/>
</dbReference>
<organism evidence="3 4">
    <name type="scientific">Aquamicrobium soli</name>
    <dbReference type="NCBI Taxonomy" id="1811518"/>
    <lineage>
        <taxon>Bacteria</taxon>
        <taxon>Pseudomonadati</taxon>
        <taxon>Pseudomonadota</taxon>
        <taxon>Alphaproteobacteria</taxon>
        <taxon>Hyphomicrobiales</taxon>
        <taxon>Phyllobacteriaceae</taxon>
        <taxon>Aquamicrobium</taxon>
    </lineage>
</organism>
<feature type="signal peptide" evidence="1">
    <location>
        <begin position="1"/>
        <end position="21"/>
    </location>
</feature>
<dbReference type="InterPro" id="IPR016071">
    <property type="entry name" value="Staphylococal_nuclease_OB-fold"/>
</dbReference>
<dbReference type="Pfam" id="PF00565">
    <property type="entry name" value="SNase"/>
    <property type="match status" value="1"/>
</dbReference>
<feature type="domain" description="TNase-like" evidence="2">
    <location>
        <begin position="44"/>
        <end position="141"/>
    </location>
</feature>
<name>A0ABV7KIC7_9HYPH</name>
<evidence type="ECO:0000313" key="3">
    <source>
        <dbReference type="EMBL" id="MFC3209248.1"/>
    </source>
</evidence>
<dbReference type="Gene3D" id="2.40.50.90">
    <property type="match status" value="1"/>
</dbReference>
<feature type="chain" id="PRO_5045337222" evidence="1">
    <location>
        <begin position="22"/>
        <end position="145"/>
    </location>
</feature>
<dbReference type="SUPFAM" id="SSF50199">
    <property type="entry name" value="Staphylococcal nuclease"/>
    <property type="match status" value="1"/>
</dbReference>
<protein>
    <submittedName>
        <fullName evidence="3">Thermonuclease family protein</fullName>
    </submittedName>
</protein>